<dbReference type="AlphaFoldDB" id="Q2PY18"/>
<dbReference type="PROSITE" id="PS51257">
    <property type="entry name" value="PROKAR_LIPOPROTEIN"/>
    <property type="match status" value="1"/>
</dbReference>
<evidence type="ECO:0000256" key="1">
    <source>
        <dbReference type="SAM" id="SignalP"/>
    </source>
</evidence>
<accession>Q2PY18</accession>
<name>Q2PY18_9BACT</name>
<dbReference type="EMBL" id="DQ295241">
    <property type="protein sequence ID" value="ABC25409.1"/>
    <property type="molecule type" value="Genomic_DNA"/>
</dbReference>
<sequence length="122" mass="13380">MKYFFATLSLLFLLTACGAPKATSKQLSSDRYDIAVTKPAQSIVDVIDVRLSDGEHFANGFFKIKVTDDSAPLLSSKGVESFTISVMAKGLDFEPSHVIYTFRQSEDGPVKTRKVAIEQQGN</sequence>
<keyword evidence="1" id="KW-0732">Signal</keyword>
<reference evidence="2" key="1">
    <citation type="journal article" date="2006" name="Appl. Environ. Microbiol.">
        <title>Comparative genomics of DNA fragments from six Antarctic marine planktonic bacteria.</title>
        <authorList>
            <person name="Grzymski J.J."/>
            <person name="Carter B.J."/>
            <person name="DeLong E.F."/>
            <person name="Feldman R.A."/>
            <person name="Ghadiri A."/>
            <person name="Murray A.E."/>
        </authorList>
    </citation>
    <scope>NUCLEOTIDE SEQUENCE</scope>
</reference>
<proteinExistence type="predicted"/>
<feature type="chain" id="PRO_5004213965" evidence="1">
    <location>
        <begin position="19"/>
        <end position="122"/>
    </location>
</feature>
<keyword evidence="2" id="KW-0449">Lipoprotein</keyword>
<protein>
    <submittedName>
        <fullName evidence="2">Lipoprotein, putative</fullName>
    </submittedName>
</protein>
<organism evidence="2">
    <name type="scientific">uncultured marine bacterium Ant39E11</name>
    <dbReference type="NCBI Taxonomy" id="360427"/>
    <lineage>
        <taxon>Bacteria</taxon>
        <taxon>environmental samples</taxon>
    </lineage>
</organism>
<feature type="signal peptide" evidence="1">
    <location>
        <begin position="1"/>
        <end position="18"/>
    </location>
</feature>
<evidence type="ECO:0000313" key="2">
    <source>
        <dbReference type="EMBL" id="ABC25409.1"/>
    </source>
</evidence>